<keyword evidence="1" id="KW-0732">Signal</keyword>
<dbReference type="InterPro" id="IPR023614">
    <property type="entry name" value="Porin_dom_sf"/>
</dbReference>
<feature type="signal peptide" evidence="1">
    <location>
        <begin position="1"/>
        <end position="27"/>
    </location>
</feature>
<dbReference type="Proteomes" id="UP001597106">
    <property type="component" value="Unassembled WGS sequence"/>
</dbReference>
<dbReference type="RefSeq" id="WP_194747228.1">
    <property type="nucleotide sequence ID" value="NZ_JBHTJW010000003.1"/>
</dbReference>
<dbReference type="EMBL" id="JBHTJW010000003">
    <property type="protein sequence ID" value="MFD0930645.1"/>
    <property type="molecule type" value="Genomic_DNA"/>
</dbReference>
<protein>
    <submittedName>
        <fullName evidence="2">Alginate export family protein</fullName>
    </submittedName>
</protein>
<keyword evidence="3" id="KW-1185">Reference proteome</keyword>
<evidence type="ECO:0000256" key="1">
    <source>
        <dbReference type="SAM" id="SignalP"/>
    </source>
</evidence>
<gene>
    <name evidence="2" type="ORF">ACFQ1T_12735</name>
</gene>
<feature type="chain" id="PRO_5047383327" evidence="1">
    <location>
        <begin position="28"/>
        <end position="476"/>
    </location>
</feature>
<reference evidence="3" key="1">
    <citation type="journal article" date="2019" name="Int. J. Syst. Evol. Microbiol.">
        <title>The Global Catalogue of Microorganisms (GCM) 10K type strain sequencing project: providing services to taxonomists for standard genome sequencing and annotation.</title>
        <authorList>
            <consortium name="The Broad Institute Genomics Platform"/>
            <consortium name="The Broad Institute Genome Sequencing Center for Infectious Disease"/>
            <person name="Wu L."/>
            <person name="Ma J."/>
        </authorList>
    </citation>
    <scope>NUCLEOTIDE SEQUENCE [LARGE SCALE GENOMIC DNA]</scope>
    <source>
        <strain evidence="3">CCUG 59685</strain>
    </source>
</reference>
<accession>A0ABW3GLQ2</accession>
<organism evidence="2 3">
    <name type="scientific">Methylophilus glucosoxydans</name>
    <dbReference type="NCBI Taxonomy" id="752553"/>
    <lineage>
        <taxon>Bacteria</taxon>
        <taxon>Pseudomonadati</taxon>
        <taxon>Pseudomonadota</taxon>
        <taxon>Betaproteobacteria</taxon>
        <taxon>Nitrosomonadales</taxon>
        <taxon>Methylophilaceae</taxon>
        <taxon>Methylophilus</taxon>
    </lineage>
</organism>
<comment type="caution">
    <text evidence="2">The sequence shown here is derived from an EMBL/GenBank/DDBJ whole genome shotgun (WGS) entry which is preliminary data.</text>
</comment>
<evidence type="ECO:0000313" key="2">
    <source>
        <dbReference type="EMBL" id="MFD0930645.1"/>
    </source>
</evidence>
<evidence type="ECO:0000313" key="3">
    <source>
        <dbReference type="Proteomes" id="UP001597106"/>
    </source>
</evidence>
<sequence length="476" mass="53801">MNANLHPRLRQVSAAILLAALGSPAMAEEEVLPEYTFMDAIKTGKNLTSFRLRYEYVDQDGLQPATFANGSPNPTANQALDNANAMTMRSLVGWQTAPYHNWSFAAQLTNVSKLQDDFNDGTNPVRVNGASNESDKINYAKVVDPDYTDVNQLFVDWTGIKNTKVRLGRQIVNLDNVRFIGDIAFRQNTQVFDGLSILNKSIPDTEIFYAHFDRVRQIFTTHRSGDLDILNTRYRISPTEFLVGYAYLSDFDNLGFGNAWFGTGTANYAASQSNKTFGVRLDGTHPFTPNYRAHYTAEYAKQDNYRGGDSRIDAHYYKLGGGFGIDNFNMRVDQELLSSNNNTFAFQTPFGTNHLFQGWVDKFLVTPREGIKDTFVTATYRYGDFLFFADYHVIDSDNDFYTVGSGTNRNGSRYGTEWNAAVTWNIDKNWMTKFEYGKFSEGDQFGLGPNTTSNAAGTRGRFRDTEKLWLTAMYTF</sequence>
<name>A0ABW3GLQ2_9PROT</name>
<proteinExistence type="predicted"/>
<dbReference type="Gene3D" id="2.40.160.10">
    <property type="entry name" value="Porin"/>
    <property type="match status" value="1"/>
</dbReference>